<dbReference type="AlphaFoldDB" id="A0A347ZRY1"/>
<keyword evidence="6" id="KW-0808">Transferase</keyword>
<dbReference type="PANTHER" id="PTHR43847:SF1">
    <property type="entry name" value="BLL3993 PROTEIN"/>
    <property type="match status" value="1"/>
</dbReference>
<evidence type="ECO:0000256" key="5">
    <source>
        <dbReference type="SAM" id="Phobius"/>
    </source>
</evidence>
<keyword evidence="4 5" id="KW-0472">Membrane</keyword>
<dbReference type="EMBL" id="QUMS01000001">
    <property type="protein sequence ID" value="REG11380.1"/>
    <property type="molecule type" value="Genomic_DNA"/>
</dbReference>
<keyword evidence="7" id="KW-1185">Reference proteome</keyword>
<keyword evidence="3 5" id="KW-1133">Transmembrane helix</keyword>
<evidence type="ECO:0000256" key="4">
    <source>
        <dbReference type="ARBA" id="ARBA00023136"/>
    </source>
</evidence>
<evidence type="ECO:0000256" key="3">
    <source>
        <dbReference type="ARBA" id="ARBA00022989"/>
    </source>
</evidence>
<evidence type="ECO:0000313" key="6">
    <source>
        <dbReference type="EMBL" id="REG11380.1"/>
    </source>
</evidence>
<keyword evidence="6" id="KW-0489">Methyltransferase</keyword>
<evidence type="ECO:0000313" key="7">
    <source>
        <dbReference type="Proteomes" id="UP000256388"/>
    </source>
</evidence>
<reference evidence="6 7" key="1">
    <citation type="submission" date="2018-08" db="EMBL/GenBank/DDBJ databases">
        <title>Genomic Encyclopedia of Type Strains, Phase IV (KMG-IV): sequencing the most valuable type-strain genomes for metagenomic binning, comparative biology and taxonomic classification.</title>
        <authorList>
            <person name="Goeker M."/>
        </authorList>
    </citation>
    <scope>NUCLEOTIDE SEQUENCE [LARGE SCALE GENOMIC DNA]</scope>
    <source>
        <strain evidence="6 7">DSM 23923</strain>
    </source>
</reference>
<protein>
    <submittedName>
        <fullName evidence="6">Isoprenylcysteine carboxyl methyltransferase (ICMT) family protein</fullName>
    </submittedName>
</protein>
<dbReference type="OrthoDB" id="7203053at2"/>
<dbReference type="GO" id="GO:0004671">
    <property type="term" value="F:protein C-terminal S-isoprenylcysteine carboxyl O-methyltransferase activity"/>
    <property type="evidence" value="ECO:0007669"/>
    <property type="project" value="InterPro"/>
</dbReference>
<dbReference type="InterPro" id="IPR052527">
    <property type="entry name" value="Metal_cation-efflux_comp"/>
</dbReference>
<accession>A0A347ZRY1</accession>
<dbReference type="Gene3D" id="1.20.120.1630">
    <property type="match status" value="1"/>
</dbReference>
<dbReference type="Proteomes" id="UP000256388">
    <property type="component" value="Unassembled WGS sequence"/>
</dbReference>
<sequence length="186" mass="20932">MLLDYFGIILMAILGGARLNQVLTGEWWALPLFAHAMLSACMLVLHRKTSRHAPLLQRLIAWASALLPFAVQVNNSVPAMNRFLSLFGVVIAIWAIAALGKSFDVSPADRGLVKRGPYKWLRHPMYASELFSVIVIVVVDLSLRNILVTLVLLATLYLRIHWEEKIIRGYADYGKQVRSRVIPGVW</sequence>
<dbReference type="GO" id="GO:0032259">
    <property type="term" value="P:methylation"/>
    <property type="evidence" value="ECO:0007669"/>
    <property type="project" value="UniProtKB-KW"/>
</dbReference>
<organism evidence="6 7">
    <name type="scientific">Pelolinea submarina</name>
    <dbReference type="NCBI Taxonomy" id="913107"/>
    <lineage>
        <taxon>Bacteria</taxon>
        <taxon>Bacillati</taxon>
        <taxon>Chloroflexota</taxon>
        <taxon>Anaerolineae</taxon>
        <taxon>Anaerolineales</taxon>
        <taxon>Anaerolineaceae</taxon>
        <taxon>Pelolinea</taxon>
    </lineage>
</organism>
<gene>
    <name evidence="6" type="ORF">DFR64_1259</name>
</gene>
<dbReference type="Pfam" id="PF04140">
    <property type="entry name" value="ICMT"/>
    <property type="match status" value="1"/>
</dbReference>
<keyword evidence="2 5" id="KW-0812">Transmembrane</keyword>
<dbReference type="InterPro" id="IPR007269">
    <property type="entry name" value="ICMT_MeTrfase"/>
</dbReference>
<evidence type="ECO:0000256" key="1">
    <source>
        <dbReference type="ARBA" id="ARBA00004141"/>
    </source>
</evidence>
<feature type="transmembrane region" description="Helical" evidence="5">
    <location>
        <begin position="79"/>
        <end position="99"/>
    </location>
</feature>
<comment type="caution">
    <text evidence="6">The sequence shown here is derived from an EMBL/GenBank/DDBJ whole genome shotgun (WGS) entry which is preliminary data.</text>
</comment>
<name>A0A347ZRY1_9CHLR</name>
<feature type="transmembrane region" description="Helical" evidence="5">
    <location>
        <begin position="27"/>
        <end position="46"/>
    </location>
</feature>
<dbReference type="GO" id="GO:0016020">
    <property type="term" value="C:membrane"/>
    <property type="evidence" value="ECO:0007669"/>
    <property type="project" value="UniProtKB-SubCell"/>
</dbReference>
<proteinExistence type="predicted"/>
<dbReference type="RefSeq" id="WP_116224506.1">
    <property type="nucleotide sequence ID" value="NZ_AP018437.1"/>
</dbReference>
<evidence type="ECO:0000256" key="2">
    <source>
        <dbReference type="ARBA" id="ARBA00022692"/>
    </source>
</evidence>
<dbReference type="PANTHER" id="PTHR43847">
    <property type="entry name" value="BLL3993 PROTEIN"/>
    <property type="match status" value="1"/>
</dbReference>
<comment type="subcellular location">
    <subcellularLocation>
        <location evidence="1">Membrane</location>
        <topology evidence="1">Multi-pass membrane protein</topology>
    </subcellularLocation>
</comment>